<evidence type="ECO:0000256" key="1">
    <source>
        <dbReference type="SAM" id="Coils"/>
    </source>
</evidence>
<keyword evidence="4" id="KW-1185">Reference proteome</keyword>
<dbReference type="AlphaFoldDB" id="A0A1R2BTU5"/>
<keyword evidence="1" id="KW-0175">Coiled coil</keyword>
<evidence type="ECO:0008006" key="5">
    <source>
        <dbReference type="Google" id="ProtNLM"/>
    </source>
</evidence>
<proteinExistence type="predicted"/>
<comment type="caution">
    <text evidence="3">The sequence shown here is derived from an EMBL/GenBank/DDBJ whole genome shotgun (WGS) entry which is preliminary data.</text>
</comment>
<dbReference type="EMBL" id="MPUH01000439">
    <property type="protein sequence ID" value="OMJ80087.1"/>
    <property type="molecule type" value="Genomic_DNA"/>
</dbReference>
<evidence type="ECO:0000313" key="3">
    <source>
        <dbReference type="EMBL" id="OMJ80087.1"/>
    </source>
</evidence>
<reference evidence="3 4" key="1">
    <citation type="submission" date="2016-11" db="EMBL/GenBank/DDBJ databases">
        <title>The macronuclear genome of Stentor coeruleus: a giant cell with tiny introns.</title>
        <authorList>
            <person name="Slabodnick M."/>
            <person name="Ruby J.G."/>
            <person name="Reiff S.B."/>
            <person name="Swart E.C."/>
            <person name="Gosai S."/>
            <person name="Prabakaran S."/>
            <person name="Witkowska E."/>
            <person name="Larue G.E."/>
            <person name="Fisher S."/>
            <person name="Freeman R.M."/>
            <person name="Gunawardena J."/>
            <person name="Chu W."/>
            <person name="Stover N.A."/>
            <person name="Gregory B.D."/>
            <person name="Nowacki M."/>
            <person name="Derisi J."/>
            <person name="Roy S.W."/>
            <person name="Marshall W.F."/>
            <person name="Sood P."/>
        </authorList>
    </citation>
    <scope>NUCLEOTIDE SEQUENCE [LARGE SCALE GENOMIC DNA]</scope>
    <source>
        <strain evidence="3">WM001</strain>
    </source>
</reference>
<sequence length="414" mass="48212">MSEELRLRYGIELDQSKPRDFSVNDLDGLARSPYSKDAPTATDGNSRALAGAMKALQEKIKFLESELSQYKEQLAISETKHLNDREKWQTRLLDEISMNKERDSLIQQRFYDTEEELKKALARITVLDEQVKIKDLQCKFSENEAKRNMDQFSVEMEGMIMQNEHLQKTLQTKIAAENKNQKIMEQAIRDKDLAEEELKQQKRVNSGLQAEVTYLRENAEHQRSSLQKNKQNIENELTTLNAELTQRVKELELKNKSLRDQNYNQSQQIIHLKKEIAEITKINDTSNTVKIENLKSKTLPKKPPSKSLSKTPRRSPRRSMSPGLKKTTESHKVVKANFDNEDEFKKRICLCEREIDKLSTSYRDLINLSSTGSGNLGDLRREMAKIADDIEKKNEELYEYKKKQQDFLRARLLI</sequence>
<evidence type="ECO:0000313" key="4">
    <source>
        <dbReference type="Proteomes" id="UP000187209"/>
    </source>
</evidence>
<protein>
    <recommendedName>
        <fullName evidence="5">Cep57 centrosome localisation domain-containing protein</fullName>
    </recommendedName>
</protein>
<feature type="coiled-coil region" evidence="1">
    <location>
        <begin position="166"/>
        <end position="268"/>
    </location>
</feature>
<accession>A0A1R2BTU5</accession>
<feature type="coiled-coil region" evidence="1">
    <location>
        <begin position="376"/>
        <end position="403"/>
    </location>
</feature>
<dbReference type="Proteomes" id="UP000187209">
    <property type="component" value="Unassembled WGS sequence"/>
</dbReference>
<evidence type="ECO:0000256" key="2">
    <source>
        <dbReference type="SAM" id="MobiDB-lite"/>
    </source>
</evidence>
<organism evidence="3 4">
    <name type="scientific">Stentor coeruleus</name>
    <dbReference type="NCBI Taxonomy" id="5963"/>
    <lineage>
        <taxon>Eukaryota</taxon>
        <taxon>Sar</taxon>
        <taxon>Alveolata</taxon>
        <taxon>Ciliophora</taxon>
        <taxon>Postciliodesmatophora</taxon>
        <taxon>Heterotrichea</taxon>
        <taxon>Heterotrichida</taxon>
        <taxon>Stentoridae</taxon>
        <taxon>Stentor</taxon>
    </lineage>
</organism>
<feature type="coiled-coil region" evidence="1">
    <location>
        <begin position="46"/>
        <end position="80"/>
    </location>
</feature>
<name>A0A1R2BTU5_9CILI</name>
<gene>
    <name evidence="3" type="ORF">SteCoe_19734</name>
</gene>
<feature type="region of interest" description="Disordered" evidence="2">
    <location>
        <begin position="293"/>
        <end position="330"/>
    </location>
</feature>